<dbReference type="PIRSF" id="PIRSF003230">
    <property type="entry name" value="YbgC"/>
    <property type="match status" value="1"/>
</dbReference>
<dbReference type="InterPro" id="IPR029069">
    <property type="entry name" value="HotDog_dom_sf"/>
</dbReference>
<name>A0A2Z4GCZ6_9BACT</name>
<organism evidence="3 4">
    <name type="scientific">Arcticibacterium luteifluviistationis</name>
    <dbReference type="NCBI Taxonomy" id="1784714"/>
    <lineage>
        <taxon>Bacteria</taxon>
        <taxon>Pseudomonadati</taxon>
        <taxon>Bacteroidota</taxon>
        <taxon>Cytophagia</taxon>
        <taxon>Cytophagales</taxon>
        <taxon>Leadbetterellaceae</taxon>
        <taxon>Arcticibacterium</taxon>
    </lineage>
</organism>
<dbReference type="KEGG" id="als:DJ013_13730"/>
<accession>A0A2Z4GCZ6</accession>
<dbReference type="Proteomes" id="UP000249873">
    <property type="component" value="Chromosome"/>
</dbReference>
<dbReference type="GO" id="GO:0047617">
    <property type="term" value="F:fatty acyl-CoA hydrolase activity"/>
    <property type="evidence" value="ECO:0007669"/>
    <property type="project" value="TreeGrafter"/>
</dbReference>
<evidence type="ECO:0000313" key="4">
    <source>
        <dbReference type="Proteomes" id="UP000249873"/>
    </source>
</evidence>
<dbReference type="NCBIfam" id="TIGR00051">
    <property type="entry name" value="YbgC/FadM family acyl-CoA thioesterase"/>
    <property type="match status" value="1"/>
</dbReference>
<dbReference type="CDD" id="cd00586">
    <property type="entry name" value="4HBT"/>
    <property type="match status" value="1"/>
</dbReference>
<dbReference type="InterPro" id="IPR050563">
    <property type="entry name" value="4-hydroxybenzoyl-CoA_TE"/>
</dbReference>
<dbReference type="Gene3D" id="3.10.129.10">
    <property type="entry name" value="Hotdog Thioesterase"/>
    <property type="match status" value="1"/>
</dbReference>
<dbReference type="RefSeq" id="WP_111372362.1">
    <property type="nucleotide sequence ID" value="NZ_CP029480.1"/>
</dbReference>
<dbReference type="EMBL" id="CP029480">
    <property type="protein sequence ID" value="AWV99169.1"/>
    <property type="molecule type" value="Genomic_DNA"/>
</dbReference>
<comment type="similarity">
    <text evidence="1">Belongs to the 4-hydroxybenzoyl-CoA thioesterase family.</text>
</comment>
<dbReference type="Pfam" id="PF13279">
    <property type="entry name" value="4HBT_2"/>
    <property type="match status" value="1"/>
</dbReference>
<reference evidence="3 4" key="1">
    <citation type="submission" date="2018-05" db="EMBL/GenBank/DDBJ databases">
        <title>Complete genome sequence of Arcticibacterium luteifluviistationis SM1504T, a cytophagaceae bacterium isolated from Arctic surface seawater.</title>
        <authorList>
            <person name="Li Y."/>
            <person name="Qin Q.-L."/>
        </authorList>
    </citation>
    <scope>NUCLEOTIDE SEQUENCE [LARGE SCALE GENOMIC DNA]</scope>
    <source>
        <strain evidence="3 4">SM1504</strain>
    </source>
</reference>
<dbReference type="PANTHER" id="PTHR31793:SF27">
    <property type="entry name" value="NOVEL THIOESTERASE SUPERFAMILY DOMAIN AND SAPOSIN A-TYPE DOMAIN CONTAINING PROTEIN (0610012H03RIK)"/>
    <property type="match status" value="1"/>
</dbReference>
<keyword evidence="2" id="KW-0378">Hydrolase</keyword>
<keyword evidence="4" id="KW-1185">Reference proteome</keyword>
<proteinExistence type="inferred from homology"/>
<dbReference type="SUPFAM" id="SSF54637">
    <property type="entry name" value="Thioesterase/thiol ester dehydrase-isomerase"/>
    <property type="match status" value="1"/>
</dbReference>
<evidence type="ECO:0000256" key="2">
    <source>
        <dbReference type="ARBA" id="ARBA00022801"/>
    </source>
</evidence>
<dbReference type="PANTHER" id="PTHR31793">
    <property type="entry name" value="4-HYDROXYBENZOYL-COA THIOESTERASE FAMILY MEMBER"/>
    <property type="match status" value="1"/>
</dbReference>
<evidence type="ECO:0000313" key="3">
    <source>
        <dbReference type="EMBL" id="AWV99169.1"/>
    </source>
</evidence>
<gene>
    <name evidence="3" type="ORF">DJ013_13730</name>
</gene>
<dbReference type="AlphaFoldDB" id="A0A2Z4GCZ6"/>
<dbReference type="OrthoDB" id="9800856at2"/>
<sequence>MKTLVNNTEVKVRFSEVDSLGIVWHGHYVKFFEDGREAFGSEHGLGYMDVYEKGFATPIVKLNVDYKKTVSYGESIRIETTFKPTPAAKIVFDFKIFKVDTDEVVATGSSTQVFMTKAGQLHITNPPFFEEWKTKHGLV</sequence>
<protein>
    <submittedName>
        <fullName evidence="3">4-hydroxybenzoyl-CoA thioesterase</fullName>
    </submittedName>
</protein>
<dbReference type="InterPro" id="IPR006684">
    <property type="entry name" value="YbgC/YbaW"/>
</dbReference>
<evidence type="ECO:0000256" key="1">
    <source>
        <dbReference type="ARBA" id="ARBA00005953"/>
    </source>
</evidence>